<dbReference type="EMBL" id="GBRH01245403">
    <property type="protein sequence ID" value="JAD52492.1"/>
    <property type="molecule type" value="Transcribed_RNA"/>
</dbReference>
<organism evidence="1">
    <name type="scientific">Arundo donax</name>
    <name type="common">Giant reed</name>
    <name type="synonym">Donax arundinaceus</name>
    <dbReference type="NCBI Taxonomy" id="35708"/>
    <lineage>
        <taxon>Eukaryota</taxon>
        <taxon>Viridiplantae</taxon>
        <taxon>Streptophyta</taxon>
        <taxon>Embryophyta</taxon>
        <taxon>Tracheophyta</taxon>
        <taxon>Spermatophyta</taxon>
        <taxon>Magnoliopsida</taxon>
        <taxon>Liliopsida</taxon>
        <taxon>Poales</taxon>
        <taxon>Poaceae</taxon>
        <taxon>PACMAD clade</taxon>
        <taxon>Arundinoideae</taxon>
        <taxon>Arundineae</taxon>
        <taxon>Arundo</taxon>
    </lineage>
</organism>
<sequence>MSKRTSPESRPMS</sequence>
<protein>
    <submittedName>
        <fullName evidence="1">Uncharacterized protein</fullName>
    </submittedName>
</protein>
<evidence type="ECO:0000313" key="1">
    <source>
        <dbReference type="EMBL" id="JAD52492.1"/>
    </source>
</evidence>
<reference evidence="1" key="1">
    <citation type="submission" date="2014-09" db="EMBL/GenBank/DDBJ databases">
        <authorList>
            <person name="Magalhaes I.L.F."/>
            <person name="Oliveira U."/>
            <person name="Santos F.R."/>
            <person name="Vidigal T.H.D.A."/>
            <person name="Brescovit A.D."/>
            <person name="Santos A.J."/>
        </authorList>
    </citation>
    <scope>NUCLEOTIDE SEQUENCE</scope>
    <source>
        <tissue evidence="1">Shoot tissue taken approximately 20 cm above the soil surface</tissue>
    </source>
</reference>
<reference evidence="1" key="2">
    <citation type="journal article" date="2015" name="Data Brief">
        <title>Shoot transcriptome of the giant reed, Arundo donax.</title>
        <authorList>
            <person name="Barrero R.A."/>
            <person name="Guerrero F.D."/>
            <person name="Moolhuijzen P."/>
            <person name="Goolsby J.A."/>
            <person name="Tidwell J."/>
            <person name="Bellgard S.E."/>
            <person name="Bellgard M.I."/>
        </authorList>
    </citation>
    <scope>NUCLEOTIDE SEQUENCE</scope>
    <source>
        <tissue evidence="1">Shoot tissue taken approximately 20 cm above the soil surface</tissue>
    </source>
</reference>
<accession>A0A0A9AZI5</accession>
<dbReference type="EMBL" id="GBRH01199631">
    <property type="protein sequence ID" value="JAD98264.1"/>
    <property type="molecule type" value="Transcribed_RNA"/>
</dbReference>
<name>A0A0A9AZI5_ARUDO</name>
<proteinExistence type="predicted"/>